<organism evidence="1 2">
    <name type="scientific">Gigaspora margarita</name>
    <dbReference type="NCBI Taxonomy" id="4874"/>
    <lineage>
        <taxon>Eukaryota</taxon>
        <taxon>Fungi</taxon>
        <taxon>Fungi incertae sedis</taxon>
        <taxon>Mucoromycota</taxon>
        <taxon>Glomeromycotina</taxon>
        <taxon>Glomeromycetes</taxon>
        <taxon>Diversisporales</taxon>
        <taxon>Gigasporaceae</taxon>
        <taxon>Gigaspora</taxon>
    </lineage>
</organism>
<evidence type="ECO:0000313" key="1">
    <source>
        <dbReference type="EMBL" id="CAG8805036.1"/>
    </source>
</evidence>
<dbReference type="EMBL" id="CAJVQB010024839">
    <property type="protein sequence ID" value="CAG8805036.1"/>
    <property type="molecule type" value="Genomic_DNA"/>
</dbReference>
<reference evidence="1 2" key="1">
    <citation type="submission" date="2021-06" db="EMBL/GenBank/DDBJ databases">
        <authorList>
            <person name="Kallberg Y."/>
            <person name="Tangrot J."/>
            <person name="Rosling A."/>
        </authorList>
    </citation>
    <scope>NUCLEOTIDE SEQUENCE [LARGE SCALE GENOMIC DNA]</scope>
    <source>
        <strain evidence="1 2">120-4 pot B 10/14</strain>
    </source>
</reference>
<comment type="caution">
    <text evidence="1">The sequence shown here is derived from an EMBL/GenBank/DDBJ whole genome shotgun (WGS) entry which is preliminary data.</text>
</comment>
<proteinExistence type="predicted"/>
<sequence>SNKQQLEKIIKIAEEFYKINNIKINSQKSKLVVLNSRELTSHKGP</sequence>
<dbReference type="Proteomes" id="UP000789901">
    <property type="component" value="Unassembled WGS sequence"/>
</dbReference>
<accession>A0ABN7VXB1</accession>
<protein>
    <submittedName>
        <fullName evidence="1">902_t:CDS:1</fullName>
    </submittedName>
</protein>
<evidence type="ECO:0000313" key="2">
    <source>
        <dbReference type="Proteomes" id="UP000789901"/>
    </source>
</evidence>
<name>A0ABN7VXB1_GIGMA</name>
<keyword evidence="2" id="KW-1185">Reference proteome</keyword>
<gene>
    <name evidence="1" type="ORF">GMARGA_LOCUS23992</name>
</gene>
<feature type="non-terminal residue" evidence="1">
    <location>
        <position position="1"/>
    </location>
</feature>